<organism evidence="1 2">
    <name type="scientific">Prorocentrum cordatum</name>
    <dbReference type="NCBI Taxonomy" id="2364126"/>
    <lineage>
        <taxon>Eukaryota</taxon>
        <taxon>Sar</taxon>
        <taxon>Alveolata</taxon>
        <taxon>Dinophyceae</taxon>
        <taxon>Prorocentrales</taxon>
        <taxon>Prorocentraceae</taxon>
        <taxon>Prorocentrum</taxon>
    </lineage>
</organism>
<gene>
    <name evidence="1" type="ORF">PCOR1329_LOCUS80159</name>
</gene>
<keyword evidence="2" id="KW-1185">Reference proteome</keyword>
<reference evidence="1" key="1">
    <citation type="submission" date="2023-10" db="EMBL/GenBank/DDBJ databases">
        <authorList>
            <person name="Chen Y."/>
            <person name="Shah S."/>
            <person name="Dougan E. K."/>
            <person name="Thang M."/>
            <person name="Chan C."/>
        </authorList>
    </citation>
    <scope>NUCLEOTIDE SEQUENCE [LARGE SCALE GENOMIC DNA]</scope>
</reference>
<name>A0ABN9XVG8_9DINO</name>
<dbReference type="Proteomes" id="UP001189429">
    <property type="component" value="Unassembled WGS sequence"/>
</dbReference>
<proteinExistence type="predicted"/>
<evidence type="ECO:0000313" key="1">
    <source>
        <dbReference type="EMBL" id="CAK0904005.1"/>
    </source>
</evidence>
<accession>A0ABN9XVG8</accession>
<dbReference type="EMBL" id="CAUYUJ010021329">
    <property type="protein sequence ID" value="CAK0904005.1"/>
    <property type="molecule type" value="Genomic_DNA"/>
</dbReference>
<evidence type="ECO:0000313" key="2">
    <source>
        <dbReference type="Proteomes" id="UP001189429"/>
    </source>
</evidence>
<feature type="non-terminal residue" evidence="1">
    <location>
        <position position="1"/>
    </location>
</feature>
<protein>
    <submittedName>
        <fullName evidence="1">Uncharacterized protein</fullName>
    </submittedName>
</protein>
<comment type="caution">
    <text evidence="1">The sequence shown here is derived from an EMBL/GenBank/DDBJ whole genome shotgun (WGS) entry which is preliminary data.</text>
</comment>
<sequence>LIESMSFTKAKKLLKLSRRKQKERRDDITMAGLMQQHMALMQEIRSGSSGSSTPSSAVAPATPARAFRELKMPGAAEEEVPAGVHPPELIELQEQIAPSADPKDWPTDSDGFLNTLKDVDGISAGFLNSILKEEQLSETAGRDTKAKLEQILKRIRRSDFVLRRSVAAQACDGRSLWVQIVLLVRRARRTRRAAVPQAALALGCLRTGTPTAGGRGRVPVFWTFAAWAPG</sequence>